<organism evidence="1 2">
    <name type="scientific">Neolewinella maritima</name>
    <dbReference type="NCBI Taxonomy" id="1383882"/>
    <lineage>
        <taxon>Bacteria</taxon>
        <taxon>Pseudomonadati</taxon>
        <taxon>Bacteroidota</taxon>
        <taxon>Saprospiria</taxon>
        <taxon>Saprospirales</taxon>
        <taxon>Lewinellaceae</taxon>
        <taxon>Neolewinella</taxon>
    </lineage>
</organism>
<dbReference type="EMBL" id="CAKLPZ010000001">
    <property type="protein sequence ID" value="CAH0999159.1"/>
    <property type="molecule type" value="Genomic_DNA"/>
</dbReference>
<dbReference type="Proteomes" id="UP000837803">
    <property type="component" value="Unassembled WGS sequence"/>
</dbReference>
<proteinExistence type="predicted"/>
<keyword evidence="2" id="KW-1185">Reference proteome</keyword>
<dbReference type="RefSeq" id="WP_238749356.1">
    <property type="nucleotide sequence ID" value="NZ_CAKLPZ010000001.1"/>
</dbReference>
<evidence type="ECO:0000313" key="1">
    <source>
        <dbReference type="EMBL" id="CAH0999159.1"/>
    </source>
</evidence>
<name>A0ABM9AWQ3_9BACT</name>
<comment type="caution">
    <text evidence="1">The sequence shown here is derived from an EMBL/GenBank/DDBJ whole genome shotgun (WGS) entry which is preliminary data.</text>
</comment>
<accession>A0ABM9AWQ3</accession>
<evidence type="ECO:0000313" key="2">
    <source>
        <dbReference type="Proteomes" id="UP000837803"/>
    </source>
</evidence>
<protein>
    <submittedName>
        <fullName evidence="1">Uncharacterized protein</fullName>
    </submittedName>
</protein>
<gene>
    <name evidence="1" type="ORF">LEM8419_00456</name>
</gene>
<reference evidence="1" key="1">
    <citation type="submission" date="2021-12" db="EMBL/GenBank/DDBJ databases">
        <authorList>
            <person name="Rodrigo-Torres L."/>
            <person name="Arahal R. D."/>
            <person name="Lucena T."/>
        </authorList>
    </citation>
    <scope>NUCLEOTIDE SEQUENCE</scope>
    <source>
        <strain evidence="1">CECT 8419</strain>
    </source>
</reference>
<sequence length="83" mass="9557">MLLRAGSRRYLLRDVRIDPSSNLDVLDSTLIWTGKILRTYYCRSAHSNKERIFLGMAQLEVLPAVIEQRDTIRADDRPRAVGI</sequence>